<proteinExistence type="predicted"/>
<protein>
    <submittedName>
        <fullName evidence="2">Helix-turn-helix domain-containing protein</fullName>
    </submittedName>
</protein>
<dbReference type="InterPro" id="IPR001387">
    <property type="entry name" value="Cro/C1-type_HTH"/>
</dbReference>
<dbReference type="PROSITE" id="PS50943">
    <property type="entry name" value="HTH_CROC1"/>
    <property type="match status" value="1"/>
</dbReference>
<evidence type="ECO:0000313" key="3">
    <source>
        <dbReference type="Proteomes" id="UP001432062"/>
    </source>
</evidence>
<organism evidence="2 3">
    <name type="scientific">Nocardia vinacea</name>
    <dbReference type="NCBI Taxonomy" id="96468"/>
    <lineage>
        <taxon>Bacteria</taxon>
        <taxon>Bacillati</taxon>
        <taxon>Actinomycetota</taxon>
        <taxon>Actinomycetes</taxon>
        <taxon>Mycobacteriales</taxon>
        <taxon>Nocardiaceae</taxon>
        <taxon>Nocardia</taxon>
    </lineage>
</organism>
<dbReference type="RefSeq" id="WP_329408938.1">
    <property type="nucleotide sequence ID" value="NZ_CP109441.1"/>
</dbReference>
<gene>
    <name evidence="2" type="ORF">OG563_41770</name>
</gene>
<dbReference type="Proteomes" id="UP001432062">
    <property type="component" value="Chromosome"/>
</dbReference>
<dbReference type="CDD" id="cd00093">
    <property type="entry name" value="HTH_XRE"/>
    <property type="match status" value="1"/>
</dbReference>
<dbReference type="EMBL" id="CP109441">
    <property type="protein sequence ID" value="WUV45564.1"/>
    <property type="molecule type" value="Genomic_DNA"/>
</dbReference>
<dbReference type="InterPro" id="IPR043917">
    <property type="entry name" value="DUF5753"/>
</dbReference>
<dbReference type="Pfam" id="PF19054">
    <property type="entry name" value="DUF5753"/>
    <property type="match status" value="1"/>
</dbReference>
<reference evidence="2" key="1">
    <citation type="submission" date="2022-10" db="EMBL/GenBank/DDBJ databases">
        <title>The complete genomes of actinobacterial strains from the NBC collection.</title>
        <authorList>
            <person name="Joergensen T.S."/>
            <person name="Alvarez Arevalo M."/>
            <person name="Sterndorff E.B."/>
            <person name="Faurdal D."/>
            <person name="Vuksanovic O."/>
            <person name="Mourched A.-S."/>
            <person name="Charusanti P."/>
            <person name="Shaw S."/>
            <person name="Blin K."/>
            <person name="Weber T."/>
        </authorList>
    </citation>
    <scope>NUCLEOTIDE SEQUENCE</scope>
    <source>
        <strain evidence="2">NBC_01482</strain>
    </source>
</reference>
<sequence length="295" mass="33583">MVVAGHTSLPRRQLGQFVRRQREANTSFTQEAVAKAMQWSHSRYARFERGEPGKVLDRDLVELGKILEIPEHEVAAMIELARQVAEKTWYNPYNDLIRANLDVYMRLETDAQAMEIWRPDLVPGLLQTADYAGALNRIYFPKESEEEHERRIELKMQRQKILTRKKSPVNVDLVLHESVLHTIVGSEAITAAQCRHLADMSTKPNIAIRVLPFTAGFPLGMAVGPFAILDFEPNMNGVAQPTVIYVENYSGDMYLEEEADVERYRRASATIQHTALDAVASRALLRQVARKDSRQ</sequence>
<keyword evidence="3" id="KW-1185">Reference proteome</keyword>
<dbReference type="Pfam" id="PF13560">
    <property type="entry name" value="HTH_31"/>
    <property type="match status" value="1"/>
</dbReference>
<dbReference type="Gene3D" id="1.10.260.40">
    <property type="entry name" value="lambda repressor-like DNA-binding domains"/>
    <property type="match status" value="1"/>
</dbReference>
<dbReference type="InterPro" id="IPR010982">
    <property type="entry name" value="Lambda_DNA-bd_dom_sf"/>
</dbReference>
<evidence type="ECO:0000259" key="1">
    <source>
        <dbReference type="PROSITE" id="PS50943"/>
    </source>
</evidence>
<evidence type="ECO:0000313" key="2">
    <source>
        <dbReference type="EMBL" id="WUV45564.1"/>
    </source>
</evidence>
<accession>A0ABZ1YQN0</accession>
<feature type="domain" description="HTH cro/C1-type" evidence="1">
    <location>
        <begin position="18"/>
        <end position="74"/>
    </location>
</feature>
<name>A0ABZ1YQN0_9NOCA</name>